<dbReference type="STRING" id="1076596.A0U91_09875"/>
<dbReference type="Pfam" id="PF00593">
    <property type="entry name" value="TonB_dep_Rec_b-barrel"/>
    <property type="match status" value="1"/>
</dbReference>
<dbReference type="PANTHER" id="PTHR32552:SF81">
    <property type="entry name" value="TONB-DEPENDENT OUTER MEMBRANE RECEPTOR"/>
    <property type="match status" value="1"/>
</dbReference>
<evidence type="ECO:0000256" key="4">
    <source>
        <dbReference type="ARBA" id="ARBA00022496"/>
    </source>
</evidence>
<proteinExistence type="inferred from homology"/>
<evidence type="ECO:0008006" key="20">
    <source>
        <dbReference type="Google" id="ProtNLM"/>
    </source>
</evidence>
<feature type="signal peptide" evidence="15">
    <location>
        <begin position="1"/>
        <end position="30"/>
    </location>
</feature>
<dbReference type="SUPFAM" id="SSF56935">
    <property type="entry name" value="Porins"/>
    <property type="match status" value="1"/>
</dbReference>
<evidence type="ECO:0000256" key="14">
    <source>
        <dbReference type="SAM" id="MobiDB-lite"/>
    </source>
</evidence>
<dbReference type="KEGG" id="aper:A0U91_09875"/>
<dbReference type="GO" id="GO:0009279">
    <property type="term" value="C:cell outer membrane"/>
    <property type="evidence" value="ECO:0007669"/>
    <property type="project" value="UniProtKB-SubCell"/>
</dbReference>
<evidence type="ECO:0000313" key="19">
    <source>
        <dbReference type="Proteomes" id="UP000189055"/>
    </source>
</evidence>
<protein>
    <recommendedName>
        <fullName evidence="20">TonB-dependent receptor</fullName>
    </recommendedName>
</protein>
<evidence type="ECO:0000256" key="7">
    <source>
        <dbReference type="ARBA" id="ARBA00023065"/>
    </source>
</evidence>
<evidence type="ECO:0000256" key="8">
    <source>
        <dbReference type="ARBA" id="ARBA00023077"/>
    </source>
</evidence>
<feature type="domain" description="TonB-dependent receptor-like beta-barrel" evidence="16">
    <location>
        <begin position="268"/>
        <end position="737"/>
    </location>
</feature>
<feature type="short sequence motif" description="TonB box" evidence="12">
    <location>
        <begin position="76"/>
        <end position="82"/>
    </location>
</feature>
<comment type="subcellular location">
    <subcellularLocation>
        <location evidence="1 11">Cell outer membrane</location>
        <topology evidence="1 11">Multi-pass membrane protein</topology>
    </subcellularLocation>
</comment>
<dbReference type="InterPro" id="IPR010916">
    <property type="entry name" value="TonB_box_CS"/>
</dbReference>
<dbReference type="GO" id="GO:0006826">
    <property type="term" value="P:iron ion transport"/>
    <property type="evidence" value="ECO:0007669"/>
    <property type="project" value="UniProtKB-KW"/>
</dbReference>
<name>A0A1U9LFA2_9PROT</name>
<reference evidence="18 19" key="1">
    <citation type="submission" date="2016-03" db="EMBL/GenBank/DDBJ databases">
        <title>Acetic acid bacteria sequencing.</title>
        <authorList>
            <person name="Brandt J."/>
            <person name="Jakob F."/>
            <person name="Vogel R.F."/>
        </authorList>
    </citation>
    <scope>NUCLEOTIDE SEQUENCE [LARGE SCALE GENOMIC DNA]</scope>
    <source>
        <strain evidence="18 19">TMW2.1084</strain>
    </source>
</reference>
<feature type="region of interest" description="Disordered" evidence="14">
    <location>
        <begin position="32"/>
        <end position="52"/>
    </location>
</feature>
<evidence type="ECO:0000256" key="12">
    <source>
        <dbReference type="PROSITE-ProRule" id="PRU10143"/>
    </source>
</evidence>
<dbReference type="InterPro" id="IPR039426">
    <property type="entry name" value="TonB-dep_rcpt-like"/>
</dbReference>
<comment type="similarity">
    <text evidence="11 13">Belongs to the TonB-dependent receptor family.</text>
</comment>
<dbReference type="InterPro" id="IPR036942">
    <property type="entry name" value="Beta-barrel_TonB_sf"/>
</dbReference>
<dbReference type="PROSITE" id="PS52016">
    <property type="entry name" value="TONB_DEPENDENT_REC_3"/>
    <property type="match status" value="1"/>
</dbReference>
<evidence type="ECO:0000256" key="9">
    <source>
        <dbReference type="ARBA" id="ARBA00023136"/>
    </source>
</evidence>
<evidence type="ECO:0000256" key="2">
    <source>
        <dbReference type="ARBA" id="ARBA00022448"/>
    </source>
</evidence>
<keyword evidence="7" id="KW-0406">Ion transport</keyword>
<evidence type="ECO:0000259" key="17">
    <source>
        <dbReference type="Pfam" id="PF07715"/>
    </source>
</evidence>
<evidence type="ECO:0000256" key="3">
    <source>
        <dbReference type="ARBA" id="ARBA00022452"/>
    </source>
</evidence>
<sequence length="773" mass="84451">MINSSFSRLRPRFRLLLLAAVSAYPGTVLAQTETDSKHHAHPARPAPAARPVVRQPAAPHMNNRAAAKEQPDTLESITVSAERRQQSTHDVANSVTVLSGKFLQKINAQSYSDYIAQIPGATFNQSLPGLSTITFRGIATTAGIDQGQGTTGYFLNDIPLSEPGFAIAVPDIDTFDVARVEALRGPQSTLFGSATLGGAIDYIPNQADTGKIDAAAQSSIVGMPGHEVGYGEKGMFNIPIIKGKLAVRGVLGYRQDPGYITNLGIGRNTNTGYTRNARASVVYTPTDANKIAYTYIAQSSDISDDPYSLAALPDYQKQRHIEEPLRTQIQMHELRYDHDFSFATLSAMGAFTRKGKNATTDYTPYYGDTMGGGNTTLNETGDSKSMYYELRLASSKHSRFNWLIGAAYYETWKRIEDNVMTDNVQSFISGLYGASLVPQLTQGDSWYWGTANYDGTEKSIFGEASYEIFKGLTLTGGARVFNASEKTSSETPGYLAYSSNGSLLNRTASSTSQTSALPKVALRYEPNKQMMFYFLFSEGYRFGTPNSTIYNAAYPTPRGTRSDTLKNYEVGARLNLFHHHLLIEPTLYWIDWSNMQARLLRPDGLTYGANVGASVSRGAELSATWITPIKGLQLRINGTYDDAHTTQSVSTSGGVIPSGSQLASSPKWQFSEILSYAAVDLPHEPTLSVIHHYRGSAPGLLGNSMRIGNYNTVDFQLTGHFHVPKGQLDLSLYAKNVGNSHGLSMGYDNGSALVNQYYFIPPQSVGMTLNWHL</sequence>
<feature type="domain" description="TonB-dependent receptor plug" evidence="17">
    <location>
        <begin position="89"/>
        <end position="199"/>
    </location>
</feature>
<evidence type="ECO:0000256" key="1">
    <source>
        <dbReference type="ARBA" id="ARBA00004571"/>
    </source>
</evidence>
<keyword evidence="6" id="KW-0408">Iron</keyword>
<evidence type="ECO:0000256" key="6">
    <source>
        <dbReference type="ARBA" id="ARBA00023004"/>
    </source>
</evidence>
<keyword evidence="8 12" id="KW-0798">TonB box</keyword>
<keyword evidence="15" id="KW-0732">Signal</keyword>
<keyword evidence="9 11" id="KW-0472">Membrane</keyword>
<evidence type="ECO:0000256" key="15">
    <source>
        <dbReference type="SAM" id="SignalP"/>
    </source>
</evidence>
<dbReference type="Gene3D" id="2.40.170.20">
    <property type="entry name" value="TonB-dependent receptor, beta-barrel domain"/>
    <property type="match status" value="1"/>
</dbReference>
<evidence type="ECO:0000313" key="18">
    <source>
        <dbReference type="EMBL" id="AQT05143.1"/>
    </source>
</evidence>
<gene>
    <name evidence="18" type="ORF">A0U91_09875</name>
</gene>
<keyword evidence="5 11" id="KW-0812">Transmembrane</keyword>
<dbReference type="AlphaFoldDB" id="A0A1U9LFA2"/>
<evidence type="ECO:0000256" key="10">
    <source>
        <dbReference type="ARBA" id="ARBA00023237"/>
    </source>
</evidence>
<dbReference type="PROSITE" id="PS00430">
    <property type="entry name" value="TONB_DEPENDENT_REC_1"/>
    <property type="match status" value="1"/>
</dbReference>
<evidence type="ECO:0000259" key="16">
    <source>
        <dbReference type="Pfam" id="PF00593"/>
    </source>
</evidence>
<accession>A0A1U9LFA2</accession>
<dbReference type="EMBL" id="CP014687">
    <property type="protein sequence ID" value="AQT05143.1"/>
    <property type="molecule type" value="Genomic_DNA"/>
</dbReference>
<keyword evidence="3 11" id="KW-1134">Transmembrane beta strand</keyword>
<feature type="chain" id="PRO_5012866367" description="TonB-dependent receptor" evidence="15">
    <location>
        <begin position="31"/>
        <end position="773"/>
    </location>
</feature>
<keyword evidence="10 11" id="KW-0998">Cell outer membrane</keyword>
<keyword evidence="2 11" id="KW-0813">Transport</keyword>
<dbReference type="PANTHER" id="PTHR32552">
    <property type="entry name" value="FERRICHROME IRON RECEPTOR-RELATED"/>
    <property type="match status" value="1"/>
</dbReference>
<dbReference type="RefSeq" id="WP_077930933.1">
    <property type="nucleotide sequence ID" value="NZ_CP014687.1"/>
</dbReference>
<dbReference type="InterPro" id="IPR000531">
    <property type="entry name" value="Beta-barrel_TonB"/>
</dbReference>
<dbReference type="Proteomes" id="UP000189055">
    <property type="component" value="Chromosome"/>
</dbReference>
<keyword evidence="4" id="KW-0410">Iron transport</keyword>
<organism evidence="18 19">
    <name type="scientific">Acetobacter persici</name>
    <dbReference type="NCBI Taxonomy" id="1076596"/>
    <lineage>
        <taxon>Bacteria</taxon>
        <taxon>Pseudomonadati</taxon>
        <taxon>Pseudomonadota</taxon>
        <taxon>Alphaproteobacteria</taxon>
        <taxon>Acetobacterales</taxon>
        <taxon>Acetobacteraceae</taxon>
        <taxon>Acetobacter</taxon>
    </lineage>
</organism>
<evidence type="ECO:0000256" key="5">
    <source>
        <dbReference type="ARBA" id="ARBA00022692"/>
    </source>
</evidence>
<dbReference type="Pfam" id="PF07715">
    <property type="entry name" value="Plug"/>
    <property type="match status" value="1"/>
</dbReference>
<evidence type="ECO:0000256" key="11">
    <source>
        <dbReference type="PROSITE-ProRule" id="PRU01360"/>
    </source>
</evidence>
<evidence type="ECO:0000256" key="13">
    <source>
        <dbReference type="RuleBase" id="RU003357"/>
    </source>
</evidence>
<dbReference type="InterPro" id="IPR012910">
    <property type="entry name" value="Plug_dom"/>
</dbReference>